<gene>
    <name evidence="5" type="ORF">COO09_19065</name>
</gene>
<keyword evidence="6" id="KW-1185">Reference proteome</keyword>
<accession>A0A2A4FSN5</accession>
<evidence type="ECO:0000313" key="6">
    <source>
        <dbReference type="Proteomes" id="UP000218934"/>
    </source>
</evidence>
<dbReference type="InterPro" id="IPR036388">
    <property type="entry name" value="WH-like_DNA-bd_sf"/>
</dbReference>
<proteinExistence type="predicted"/>
<name>A0A2A4FSN5_9SPHN</name>
<sequence>MLYTRLSGRAAADCGRGTEWNMAGPRVAGKPTSRDQVRRGPKVKLQLKSAGRVVKQQKQLLHERAADTMRNMIIEGEILPGSRMPEIELCTLLGISRTPLREALKVLASEGLLILTPQRGAMVTDLNVDQLDATVEAVAYLEASAARIACRKAEDRELKEIASYHSQMVDAVESGNIKRYFRANQDFHVAIANASHNPLLIEMHTRANAHLMRHRYQTIDKIPDSLRDEFIQQHGDIAVALLARDADAADRAVLRHLDLVGQAASSSTS</sequence>
<dbReference type="Gene3D" id="1.10.10.10">
    <property type="entry name" value="Winged helix-like DNA-binding domain superfamily/Winged helix DNA-binding domain"/>
    <property type="match status" value="1"/>
</dbReference>
<evidence type="ECO:0000259" key="4">
    <source>
        <dbReference type="PROSITE" id="PS50949"/>
    </source>
</evidence>
<reference evidence="5 6" key="1">
    <citation type="submission" date="2017-09" db="EMBL/GenBank/DDBJ databases">
        <title>The Catabolism of 3,6-Dichlorosalicylic acid is Initiated by the Cytochrome P450 Monooxygenase DsmABC in Rhizorhabdus dicambivorans Ndbn-20.</title>
        <authorList>
            <person name="Na L."/>
        </authorList>
    </citation>
    <scope>NUCLEOTIDE SEQUENCE [LARGE SCALE GENOMIC DNA]</scope>
    <source>
        <strain evidence="5 6">Ndbn-20m</strain>
    </source>
</reference>
<dbReference type="Gene3D" id="1.20.120.530">
    <property type="entry name" value="GntR ligand-binding domain-like"/>
    <property type="match status" value="1"/>
</dbReference>
<organism evidence="5 6">
    <name type="scientific">Rhizorhabdus dicambivorans</name>
    <dbReference type="NCBI Taxonomy" id="1850238"/>
    <lineage>
        <taxon>Bacteria</taxon>
        <taxon>Pseudomonadati</taxon>
        <taxon>Pseudomonadota</taxon>
        <taxon>Alphaproteobacteria</taxon>
        <taxon>Sphingomonadales</taxon>
        <taxon>Sphingomonadaceae</taxon>
        <taxon>Rhizorhabdus</taxon>
    </lineage>
</organism>
<keyword evidence="3" id="KW-0804">Transcription</keyword>
<dbReference type="InterPro" id="IPR008920">
    <property type="entry name" value="TF_FadR/GntR_C"/>
</dbReference>
<dbReference type="Pfam" id="PF07729">
    <property type="entry name" value="FCD"/>
    <property type="match status" value="1"/>
</dbReference>
<dbReference type="InterPro" id="IPR011711">
    <property type="entry name" value="GntR_C"/>
</dbReference>
<evidence type="ECO:0000256" key="2">
    <source>
        <dbReference type="ARBA" id="ARBA00023125"/>
    </source>
</evidence>
<keyword evidence="1" id="KW-0805">Transcription regulation</keyword>
<feature type="domain" description="HTH gntR-type" evidence="4">
    <location>
        <begin position="59"/>
        <end position="126"/>
    </location>
</feature>
<evidence type="ECO:0000256" key="1">
    <source>
        <dbReference type="ARBA" id="ARBA00023015"/>
    </source>
</evidence>
<dbReference type="CDD" id="cd07377">
    <property type="entry name" value="WHTH_GntR"/>
    <property type="match status" value="1"/>
</dbReference>
<dbReference type="SMART" id="SM00895">
    <property type="entry name" value="FCD"/>
    <property type="match status" value="1"/>
</dbReference>
<keyword evidence="2" id="KW-0238">DNA-binding</keyword>
<dbReference type="OrthoDB" id="9789310at2"/>
<dbReference type="SMART" id="SM00345">
    <property type="entry name" value="HTH_GNTR"/>
    <property type="match status" value="1"/>
</dbReference>
<dbReference type="PROSITE" id="PS50949">
    <property type="entry name" value="HTH_GNTR"/>
    <property type="match status" value="1"/>
</dbReference>
<comment type="caution">
    <text evidence="5">The sequence shown here is derived from an EMBL/GenBank/DDBJ whole genome shotgun (WGS) entry which is preliminary data.</text>
</comment>
<dbReference type="SUPFAM" id="SSF46785">
    <property type="entry name" value="Winged helix' DNA-binding domain"/>
    <property type="match status" value="1"/>
</dbReference>
<dbReference type="EMBL" id="NWUF01000024">
    <property type="protein sequence ID" value="PCE40692.1"/>
    <property type="molecule type" value="Genomic_DNA"/>
</dbReference>
<dbReference type="SUPFAM" id="SSF48008">
    <property type="entry name" value="GntR ligand-binding domain-like"/>
    <property type="match status" value="1"/>
</dbReference>
<dbReference type="KEGG" id="rdi:CMV14_05165"/>
<dbReference type="InterPro" id="IPR000524">
    <property type="entry name" value="Tscrpt_reg_HTH_GntR"/>
</dbReference>
<dbReference type="PRINTS" id="PR00035">
    <property type="entry name" value="HTHGNTR"/>
</dbReference>
<dbReference type="GO" id="GO:0003677">
    <property type="term" value="F:DNA binding"/>
    <property type="evidence" value="ECO:0007669"/>
    <property type="project" value="UniProtKB-KW"/>
</dbReference>
<dbReference type="Pfam" id="PF00392">
    <property type="entry name" value="GntR"/>
    <property type="match status" value="1"/>
</dbReference>
<dbReference type="GO" id="GO:0003700">
    <property type="term" value="F:DNA-binding transcription factor activity"/>
    <property type="evidence" value="ECO:0007669"/>
    <property type="project" value="InterPro"/>
</dbReference>
<dbReference type="Proteomes" id="UP000218934">
    <property type="component" value="Unassembled WGS sequence"/>
</dbReference>
<protein>
    <submittedName>
        <fullName evidence="5">GntR family transcriptional regulator</fullName>
    </submittedName>
</protein>
<evidence type="ECO:0000313" key="5">
    <source>
        <dbReference type="EMBL" id="PCE40692.1"/>
    </source>
</evidence>
<dbReference type="InterPro" id="IPR036390">
    <property type="entry name" value="WH_DNA-bd_sf"/>
</dbReference>
<dbReference type="AlphaFoldDB" id="A0A2A4FSN5"/>
<dbReference type="PANTHER" id="PTHR43537:SF50">
    <property type="entry name" value="TRANSCRIPTIONAL REGULATORY PROTEIN"/>
    <property type="match status" value="1"/>
</dbReference>
<evidence type="ECO:0000256" key="3">
    <source>
        <dbReference type="ARBA" id="ARBA00023163"/>
    </source>
</evidence>
<dbReference type="PANTHER" id="PTHR43537">
    <property type="entry name" value="TRANSCRIPTIONAL REGULATOR, GNTR FAMILY"/>
    <property type="match status" value="1"/>
</dbReference>